<protein>
    <recommendedName>
        <fullName evidence="8">Dihydrofolate synthase/folylpolyglutamate synthase</fullName>
        <ecNumber evidence="6">6.3.2.12</ecNumber>
        <ecNumber evidence="7">6.3.2.17</ecNumber>
    </recommendedName>
    <alternativeName>
        <fullName evidence="17">Folylpoly-gamma-glutamate synthetase-dihydrofolate synthetase</fullName>
    </alternativeName>
    <alternativeName>
        <fullName evidence="15">Folylpolyglutamate synthetase</fullName>
    </alternativeName>
    <alternativeName>
        <fullName evidence="16">Tetrahydrofolylpolyglutamate synthase</fullName>
    </alternativeName>
</protein>
<dbReference type="Gene3D" id="3.40.1190.10">
    <property type="entry name" value="Mur-like, catalytic domain"/>
    <property type="match status" value="1"/>
</dbReference>
<comment type="similarity">
    <text evidence="5 22">Belongs to the folylpolyglutamate synthase family.</text>
</comment>
<dbReference type="GO" id="GO:0046656">
    <property type="term" value="P:folic acid biosynthetic process"/>
    <property type="evidence" value="ECO:0007669"/>
    <property type="project" value="UniProtKB-KW"/>
</dbReference>
<evidence type="ECO:0000256" key="18">
    <source>
        <dbReference type="ARBA" id="ARBA00047493"/>
    </source>
</evidence>
<evidence type="ECO:0000256" key="10">
    <source>
        <dbReference type="ARBA" id="ARBA00022723"/>
    </source>
</evidence>
<dbReference type="GO" id="GO:0008841">
    <property type="term" value="F:dihydrofolate synthase activity"/>
    <property type="evidence" value="ECO:0007669"/>
    <property type="project" value="UniProtKB-EC"/>
</dbReference>
<accession>A0A6G7PYL4</accession>
<evidence type="ECO:0000256" key="13">
    <source>
        <dbReference type="ARBA" id="ARBA00022842"/>
    </source>
</evidence>
<evidence type="ECO:0000256" key="5">
    <source>
        <dbReference type="ARBA" id="ARBA00008276"/>
    </source>
</evidence>
<dbReference type="PROSITE" id="PS01011">
    <property type="entry name" value="FOLYLPOLYGLU_SYNT_1"/>
    <property type="match status" value="1"/>
</dbReference>
<evidence type="ECO:0000256" key="16">
    <source>
        <dbReference type="ARBA" id="ARBA00030592"/>
    </source>
</evidence>
<evidence type="ECO:0000256" key="2">
    <source>
        <dbReference type="ARBA" id="ARBA00002714"/>
    </source>
</evidence>
<dbReference type="Pfam" id="PF08245">
    <property type="entry name" value="Mur_ligase_M"/>
    <property type="match status" value="1"/>
</dbReference>
<keyword evidence="12 22" id="KW-0067">ATP-binding</keyword>
<dbReference type="NCBIfam" id="TIGR01499">
    <property type="entry name" value="folC"/>
    <property type="match status" value="1"/>
</dbReference>
<dbReference type="InterPro" id="IPR036615">
    <property type="entry name" value="Mur_ligase_C_dom_sf"/>
</dbReference>
<dbReference type="EC" id="6.3.2.12" evidence="6"/>
<comment type="cofactor">
    <cofactor evidence="1">
        <name>Mg(2+)</name>
        <dbReference type="ChEBI" id="CHEBI:18420"/>
    </cofactor>
</comment>
<keyword evidence="13" id="KW-0460">Magnesium</keyword>
<dbReference type="GO" id="GO:0005737">
    <property type="term" value="C:cytoplasm"/>
    <property type="evidence" value="ECO:0007669"/>
    <property type="project" value="TreeGrafter"/>
</dbReference>
<evidence type="ECO:0000256" key="9">
    <source>
        <dbReference type="ARBA" id="ARBA00022598"/>
    </source>
</evidence>
<comment type="catalytic activity">
    <reaction evidence="20">
        <text>(6R)-5,10-methylenetetrahydrofolyl-(gamma-L-Glu)(n) + L-glutamate + ATP = (6R)-5,10-methylenetetrahydrofolyl-(gamma-L-Glu)(n+1) + ADP + phosphate + H(+)</text>
        <dbReference type="Rhea" id="RHEA:51912"/>
        <dbReference type="Rhea" id="RHEA-COMP:13257"/>
        <dbReference type="Rhea" id="RHEA-COMP:13258"/>
        <dbReference type="ChEBI" id="CHEBI:15378"/>
        <dbReference type="ChEBI" id="CHEBI:29985"/>
        <dbReference type="ChEBI" id="CHEBI:30616"/>
        <dbReference type="ChEBI" id="CHEBI:43474"/>
        <dbReference type="ChEBI" id="CHEBI:136572"/>
        <dbReference type="ChEBI" id="CHEBI:456216"/>
        <dbReference type="EC" id="6.3.2.17"/>
    </reaction>
</comment>
<evidence type="ECO:0000256" key="3">
    <source>
        <dbReference type="ARBA" id="ARBA00004799"/>
    </source>
</evidence>
<keyword evidence="10" id="KW-0479">Metal-binding</keyword>
<keyword evidence="26" id="KW-1185">Reference proteome</keyword>
<dbReference type="Pfam" id="PF02875">
    <property type="entry name" value="Mur_ligase_C"/>
    <property type="match status" value="1"/>
</dbReference>
<evidence type="ECO:0000256" key="17">
    <source>
        <dbReference type="ARBA" id="ARBA00032510"/>
    </source>
</evidence>
<keyword evidence="11 22" id="KW-0547">Nucleotide-binding</keyword>
<evidence type="ECO:0000256" key="12">
    <source>
        <dbReference type="ARBA" id="ARBA00022840"/>
    </source>
</evidence>
<evidence type="ECO:0000256" key="1">
    <source>
        <dbReference type="ARBA" id="ARBA00001946"/>
    </source>
</evidence>
<dbReference type="GO" id="GO:0004326">
    <property type="term" value="F:tetrahydrofolylpolyglutamate synthase activity"/>
    <property type="evidence" value="ECO:0007669"/>
    <property type="project" value="UniProtKB-EC"/>
</dbReference>
<evidence type="ECO:0000256" key="14">
    <source>
        <dbReference type="ARBA" id="ARBA00022909"/>
    </source>
</evidence>
<dbReference type="FunFam" id="3.40.1190.10:FF:000011">
    <property type="entry name" value="Folylpolyglutamate synthase/dihydrofolate synthase"/>
    <property type="match status" value="1"/>
</dbReference>
<evidence type="ECO:0000256" key="20">
    <source>
        <dbReference type="ARBA" id="ARBA00049035"/>
    </source>
</evidence>
<evidence type="ECO:0000259" key="23">
    <source>
        <dbReference type="Pfam" id="PF02875"/>
    </source>
</evidence>
<evidence type="ECO:0000256" key="19">
    <source>
        <dbReference type="ARBA" id="ARBA00047808"/>
    </source>
</evidence>
<dbReference type="GO" id="GO:0005524">
    <property type="term" value="F:ATP binding"/>
    <property type="evidence" value="ECO:0007669"/>
    <property type="project" value="UniProtKB-KW"/>
</dbReference>
<name>A0A6G7PYL4_9BACT</name>
<comment type="pathway">
    <text evidence="4">Cofactor biosynthesis; tetrahydrofolylpolyglutamate biosynthesis.</text>
</comment>
<comment type="catalytic activity">
    <reaction evidence="21">
        <text>7,8-dihydropteroate + L-glutamate + ATP = 7,8-dihydrofolate + ADP + phosphate + H(+)</text>
        <dbReference type="Rhea" id="RHEA:23584"/>
        <dbReference type="ChEBI" id="CHEBI:15378"/>
        <dbReference type="ChEBI" id="CHEBI:17839"/>
        <dbReference type="ChEBI" id="CHEBI:29985"/>
        <dbReference type="ChEBI" id="CHEBI:30616"/>
        <dbReference type="ChEBI" id="CHEBI:43474"/>
        <dbReference type="ChEBI" id="CHEBI:57451"/>
        <dbReference type="ChEBI" id="CHEBI:456216"/>
        <dbReference type="EC" id="6.3.2.12"/>
    </reaction>
</comment>
<evidence type="ECO:0000256" key="4">
    <source>
        <dbReference type="ARBA" id="ARBA00005150"/>
    </source>
</evidence>
<dbReference type="GO" id="GO:0046872">
    <property type="term" value="F:metal ion binding"/>
    <property type="evidence" value="ECO:0007669"/>
    <property type="project" value="UniProtKB-KW"/>
</dbReference>
<evidence type="ECO:0000259" key="24">
    <source>
        <dbReference type="Pfam" id="PF08245"/>
    </source>
</evidence>
<dbReference type="KEGG" id="tav:G4V39_09765"/>
<dbReference type="Proteomes" id="UP000502179">
    <property type="component" value="Chromosome"/>
</dbReference>
<comment type="catalytic activity">
    <reaction evidence="19">
        <text>10-formyltetrahydrofolyl-(gamma-L-Glu)(n) + L-glutamate + ATP = 10-formyltetrahydrofolyl-(gamma-L-Glu)(n+1) + ADP + phosphate + H(+)</text>
        <dbReference type="Rhea" id="RHEA:51904"/>
        <dbReference type="Rhea" id="RHEA-COMP:13088"/>
        <dbReference type="Rhea" id="RHEA-COMP:14300"/>
        <dbReference type="ChEBI" id="CHEBI:15378"/>
        <dbReference type="ChEBI" id="CHEBI:29985"/>
        <dbReference type="ChEBI" id="CHEBI:30616"/>
        <dbReference type="ChEBI" id="CHEBI:43474"/>
        <dbReference type="ChEBI" id="CHEBI:134413"/>
        <dbReference type="ChEBI" id="CHEBI:456216"/>
        <dbReference type="EC" id="6.3.2.17"/>
    </reaction>
</comment>
<evidence type="ECO:0000256" key="11">
    <source>
        <dbReference type="ARBA" id="ARBA00022741"/>
    </source>
</evidence>
<dbReference type="SUPFAM" id="SSF53244">
    <property type="entry name" value="MurD-like peptide ligases, peptide-binding domain"/>
    <property type="match status" value="1"/>
</dbReference>
<reference evidence="25 26" key="1">
    <citation type="submission" date="2020-02" db="EMBL/GenBank/DDBJ databases">
        <title>Genome analysis of Thermosulfuriphilus ammonigenes ST65T, an anaerobic thermophilic chemolithoautotrophic bacterium isolated from a deep-sea hydrothermal vent.</title>
        <authorList>
            <person name="Slobodkina G."/>
            <person name="Allioux M."/>
            <person name="Merkel A."/>
            <person name="Alain K."/>
            <person name="Jebbar M."/>
            <person name="Slobodkin A."/>
        </authorList>
    </citation>
    <scope>NUCLEOTIDE SEQUENCE [LARGE SCALE GENOMIC DNA]</scope>
    <source>
        <strain evidence="25 26">ST65</strain>
    </source>
</reference>
<dbReference type="InterPro" id="IPR018109">
    <property type="entry name" value="Folylpolyglutamate_synth_CS"/>
</dbReference>
<comment type="function">
    <text evidence="2">Functions in two distinct reactions of the de novo folate biosynthetic pathway. Catalyzes the addition of a glutamate residue to dihydropteroate (7,8-dihydropteroate or H2Pte) to form dihydrofolate (7,8-dihydrofolate monoglutamate or H2Pte-Glu). Also catalyzes successive additions of L-glutamate to tetrahydrofolate or 10-formyltetrahydrofolate or 5,10-methylenetetrahydrofolate, leading to folylpolyglutamate derivatives.</text>
</comment>
<evidence type="ECO:0000256" key="7">
    <source>
        <dbReference type="ARBA" id="ARBA00013025"/>
    </source>
</evidence>
<evidence type="ECO:0000313" key="26">
    <source>
        <dbReference type="Proteomes" id="UP000502179"/>
    </source>
</evidence>
<keyword evidence="9 22" id="KW-0436">Ligase</keyword>
<organism evidence="25 26">
    <name type="scientific">Thermosulfuriphilus ammonigenes</name>
    <dbReference type="NCBI Taxonomy" id="1936021"/>
    <lineage>
        <taxon>Bacteria</taxon>
        <taxon>Pseudomonadati</taxon>
        <taxon>Thermodesulfobacteriota</taxon>
        <taxon>Thermodesulfobacteria</taxon>
        <taxon>Thermodesulfobacteriales</taxon>
        <taxon>Thermodesulfobacteriaceae</taxon>
        <taxon>Thermosulfuriphilus</taxon>
    </lineage>
</organism>
<dbReference type="PROSITE" id="PS01012">
    <property type="entry name" value="FOLYLPOLYGLU_SYNT_2"/>
    <property type="match status" value="1"/>
</dbReference>
<evidence type="ECO:0000256" key="21">
    <source>
        <dbReference type="ARBA" id="ARBA00049161"/>
    </source>
</evidence>
<sequence>MNFSQACAFLNSFQFHGMKLGLERIQALMEALNNPHLLYPVVHVAGTNGKGSTAAMLARILQESGYRVGLYTSPHLVSVRERFLVSGQMISPEAFARIMTDLKRLVEAGYQVTYFELTTALAFVFFAEEGVDVAVIECGLGGTYDATNIVRPSLCLITNVGLDHQAYLGRTRREIAREKAGILKPRTPVITGARDVALKEIAYRASILDCPLYVAGRDFKAWGRKRLYFSFPERDFCLESIAPGLKGKYQFRNASLALAAAVLLGEAGFEKISPETIKRGLESVFWPGRLEEISLPEGRVILDGAHNLDGVRALEREILARGLDRRFILLFGATDEGGDKPYLEMLRILGSRAKKVLITVPEGPRRPITVDTWRSLIREGLPFEVAALVEKPSSALKAARKLISEETPLLVAGSLYLVGKVRNELLSGLITS</sequence>
<comment type="catalytic activity">
    <reaction evidence="18">
        <text>(6S)-5,6,7,8-tetrahydrofolyl-(gamma-L-Glu)(n) + L-glutamate + ATP = (6S)-5,6,7,8-tetrahydrofolyl-(gamma-L-Glu)(n+1) + ADP + phosphate + H(+)</text>
        <dbReference type="Rhea" id="RHEA:10580"/>
        <dbReference type="Rhea" id="RHEA-COMP:14738"/>
        <dbReference type="Rhea" id="RHEA-COMP:14740"/>
        <dbReference type="ChEBI" id="CHEBI:15378"/>
        <dbReference type="ChEBI" id="CHEBI:29985"/>
        <dbReference type="ChEBI" id="CHEBI:30616"/>
        <dbReference type="ChEBI" id="CHEBI:43474"/>
        <dbReference type="ChEBI" id="CHEBI:141005"/>
        <dbReference type="ChEBI" id="CHEBI:456216"/>
        <dbReference type="EC" id="6.3.2.17"/>
    </reaction>
</comment>
<dbReference type="PANTHER" id="PTHR11136">
    <property type="entry name" value="FOLYLPOLYGLUTAMATE SYNTHASE-RELATED"/>
    <property type="match status" value="1"/>
</dbReference>
<dbReference type="InterPro" id="IPR013221">
    <property type="entry name" value="Mur_ligase_cen"/>
</dbReference>
<evidence type="ECO:0000256" key="8">
    <source>
        <dbReference type="ARBA" id="ARBA00019357"/>
    </source>
</evidence>
<dbReference type="PIRSF" id="PIRSF001563">
    <property type="entry name" value="Folylpolyglu_synth"/>
    <property type="match status" value="1"/>
</dbReference>
<dbReference type="EC" id="6.3.2.17" evidence="7"/>
<feature type="domain" description="Mur ligase central" evidence="24">
    <location>
        <begin position="44"/>
        <end position="261"/>
    </location>
</feature>
<dbReference type="InterPro" id="IPR036565">
    <property type="entry name" value="Mur-like_cat_sf"/>
</dbReference>
<comment type="pathway">
    <text evidence="3">Cofactor biosynthesis; tetrahydrofolate biosynthesis; 7,8-dihydrofolate from 2-amino-4-hydroxy-6-hydroxymethyl-7,8-dihydropteridine diphosphate and 4-aminobenzoate: step 2/2.</text>
</comment>
<dbReference type="RefSeq" id="WP_166032755.1">
    <property type="nucleotide sequence ID" value="NZ_CP048877.1"/>
</dbReference>
<evidence type="ECO:0000313" key="25">
    <source>
        <dbReference type="EMBL" id="QIJ72538.1"/>
    </source>
</evidence>
<evidence type="ECO:0000256" key="6">
    <source>
        <dbReference type="ARBA" id="ARBA00013023"/>
    </source>
</evidence>
<dbReference type="Gene3D" id="3.90.190.20">
    <property type="entry name" value="Mur ligase, C-terminal domain"/>
    <property type="match status" value="1"/>
</dbReference>
<keyword evidence="14" id="KW-0289">Folate biosynthesis</keyword>
<dbReference type="EMBL" id="CP048877">
    <property type="protein sequence ID" value="QIJ72538.1"/>
    <property type="molecule type" value="Genomic_DNA"/>
</dbReference>
<feature type="domain" description="Mur ligase C-terminal" evidence="23">
    <location>
        <begin position="288"/>
        <end position="414"/>
    </location>
</feature>
<evidence type="ECO:0000256" key="15">
    <source>
        <dbReference type="ARBA" id="ARBA00030048"/>
    </source>
</evidence>
<dbReference type="InterPro" id="IPR001645">
    <property type="entry name" value="Folylpolyglutamate_synth"/>
</dbReference>
<proteinExistence type="inferred from homology"/>
<dbReference type="AlphaFoldDB" id="A0A6G7PYL4"/>
<dbReference type="SUPFAM" id="SSF53623">
    <property type="entry name" value="MurD-like peptide ligases, catalytic domain"/>
    <property type="match status" value="1"/>
</dbReference>
<gene>
    <name evidence="25" type="ORF">G4V39_09765</name>
</gene>
<evidence type="ECO:0000256" key="22">
    <source>
        <dbReference type="PIRNR" id="PIRNR001563"/>
    </source>
</evidence>
<dbReference type="InterPro" id="IPR004101">
    <property type="entry name" value="Mur_ligase_C"/>
</dbReference>
<dbReference type="PANTHER" id="PTHR11136:SF0">
    <property type="entry name" value="DIHYDROFOLATE SYNTHETASE-RELATED"/>
    <property type="match status" value="1"/>
</dbReference>